<evidence type="ECO:0000256" key="1">
    <source>
        <dbReference type="ARBA" id="ARBA00001539"/>
    </source>
</evidence>
<dbReference type="InterPro" id="IPR036291">
    <property type="entry name" value="NAD(P)-bd_dom_sf"/>
</dbReference>
<keyword evidence="5" id="KW-0520">NAD</keyword>
<dbReference type="InterPro" id="IPR005888">
    <property type="entry name" value="dTDP_Gluc_deHydtase"/>
</dbReference>
<dbReference type="NCBIfam" id="TIGR01181">
    <property type="entry name" value="dTDP_gluc_dehyt"/>
    <property type="match status" value="1"/>
</dbReference>
<gene>
    <name evidence="9" type="ORF">Ga0061068_101142</name>
</gene>
<dbReference type="Pfam" id="PF16363">
    <property type="entry name" value="GDP_Man_Dehyd"/>
    <property type="match status" value="1"/>
</dbReference>
<comment type="cofactor">
    <cofactor evidence="2 7">
        <name>NAD(+)</name>
        <dbReference type="ChEBI" id="CHEBI:57540"/>
    </cofactor>
</comment>
<comment type="catalytic activity">
    <reaction evidence="1 7">
        <text>dTDP-alpha-D-glucose = dTDP-4-dehydro-6-deoxy-alpha-D-glucose + H2O</text>
        <dbReference type="Rhea" id="RHEA:17221"/>
        <dbReference type="ChEBI" id="CHEBI:15377"/>
        <dbReference type="ChEBI" id="CHEBI:57477"/>
        <dbReference type="ChEBI" id="CHEBI:57649"/>
        <dbReference type="EC" id="4.2.1.46"/>
    </reaction>
</comment>
<organism evidence="9 10">
    <name type="scientific">Tepidiphilus thermophilus</name>
    <dbReference type="NCBI Taxonomy" id="876478"/>
    <lineage>
        <taxon>Bacteria</taxon>
        <taxon>Pseudomonadati</taxon>
        <taxon>Pseudomonadota</taxon>
        <taxon>Hydrogenophilia</taxon>
        <taxon>Hydrogenophilales</taxon>
        <taxon>Hydrogenophilaceae</taxon>
        <taxon>Tepidiphilus</taxon>
    </lineage>
</organism>
<dbReference type="CDD" id="cd05246">
    <property type="entry name" value="dTDP_GD_SDR_e"/>
    <property type="match status" value="1"/>
</dbReference>
<dbReference type="AlphaFoldDB" id="A0A0K6IPC0"/>
<dbReference type="GO" id="GO:0008460">
    <property type="term" value="F:dTDP-glucose 4,6-dehydratase activity"/>
    <property type="evidence" value="ECO:0007669"/>
    <property type="project" value="UniProtKB-EC"/>
</dbReference>
<dbReference type="GO" id="GO:0009225">
    <property type="term" value="P:nucleotide-sugar metabolic process"/>
    <property type="evidence" value="ECO:0007669"/>
    <property type="project" value="InterPro"/>
</dbReference>
<feature type="domain" description="NAD(P)-binding" evidence="8">
    <location>
        <begin position="4"/>
        <end position="324"/>
    </location>
</feature>
<keyword evidence="6 7" id="KW-0456">Lyase</keyword>
<evidence type="ECO:0000313" key="10">
    <source>
        <dbReference type="Proteomes" id="UP000182108"/>
    </source>
</evidence>
<dbReference type="SUPFAM" id="SSF51735">
    <property type="entry name" value="NAD(P)-binding Rossmann-fold domains"/>
    <property type="match status" value="1"/>
</dbReference>
<dbReference type="OrthoDB" id="5296314at2"/>
<evidence type="ECO:0000256" key="5">
    <source>
        <dbReference type="ARBA" id="ARBA00023027"/>
    </source>
</evidence>
<evidence type="ECO:0000256" key="7">
    <source>
        <dbReference type="RuleBase" id="RU004473"/>
    </source>
</evidence>
<proteinExistence type="inferred from homology"/>
<dbReference type="EMBL" id="CYHH01000001">
    <property type="protein sequence ID" value="CUB04953.1"/>
    <property type="molecule type" value="Genomic_DNA"/>
</dbReference>
<evidence type="ECO:0000256" key="6">
    <source>
        <dbReference type="ARBA" id="ARBA00023239"/>
    </source>
</evidence>
<evidence type="ECO:0000256" key="2">
    <source>
        <dbReference type="ARBA" id="ARBA00001911"/>
    </source>
</evidence>
<accession>A0A0K6IPC0</accession>
<comment type="similarity">
    <text evidence="3 7">Belongs to the NAD(P)-dependent epimerase/dehydratase family. dTDP-glucose dehydratase subfamily.</text>
</comment>
<dbReference type="RefSeq" id="WP_055422530.1">
    <property type="nucleotide sequence ID" value="NZ_CYHH01000001.1"/>
</dbReference>
<dbReference type="Proteomes" id="UP000182108">
    <property type="component" value="Unassembled WGS sequence"/>
</dbReference>
<dbReference type="PANTHER" id="PTHR43000">
    <property type="entry name" value="DTDP-D-GLUCOSE 4,6-DEHYDRATASE-RELATED"/>
    <property type="match status" value="1"/>
</dbReference>
<reference evidence="10" key="1">
    <citation type="submission" date="2015-08" db="EMBL/GenBank/DDBJ databases">
        <authorList>
            <person name="Babu N.S."/>
            <person name="Beckwith C.J."/>
            <person name="Beseler K.G."/>
            <person name="Brison A."/>
            <person name="Carone J.V."/>
            <person name="Caskin T.P."/>
            <person name="Diamond M."/>
            <person name="Durham M.E."/>
            <person name="Foxe J.M."/>
            <person name="Go M."/>
            <person name="Henderson B.A."/>
            <person name="Jones I.B."/>
            <person name="McGettigan J.A."/>
            <person name="Micheletti S.J."/>
            <person name="Nasrallah M.E."/>
            <person name="Ortiz D."/>
            <person name="Piller C.R."/>
            <person name="Privatt S.R."/>
            <person name="Schneider S.L."/>
            <person name="Sharp S."/>
            <person name="Smith T.C."/>
            <person name="Stanton J.D."/>
            <person name="Ullery H.E."/>
            <person name="Wilson R.J."/>
            <person name="Serrano M.G."/>
            <person name="Buck G."/>
            <person name="Lee V."/>
            <person name="Wang Y."/>
            <person name="Carvalho R."/>
            <person name="Voegtly L."/>
            <person name="Shi R."/>
            <person name="Duckworth R."/>
            <person name="Johnson A."/>
            <person name="Loviza R."/>
            <person name="Walstead R."/>
            <person name="Shah Z."/>
            <person name="Kiflezghi M."/>
            <person name="Wade K."/>
            <person name="Ball S.L."/>
            <person name="Bradley K.W."/>
            <person name="Asai D.J."/>
            <person name="Bowman C.A."/>
            <person name="Russell D.A."/>
            <person name="Pope W.H."/>
            <person name="Jacobs-Sera D."/>
            <person name="Hendrix R.W."/>
            <person name="Hatfull G.F."/>
        </authorList>
    </citation>
    <scope>NUCLEOTIDE SEQUENCE [LARGE SCALE GENOMIC DNA]</scope>
    <source>
        <strain evidence="10">JCM 19170</strain>
    </source>
</reference>
<evidence type="ECO:0000259" key="8">
    <source>
        <dbReference type="Pfam" id="PF16363"/>
    </source>
</evidence>
<sequence>MTILVTGGAGFIGSNFVLDWLARHDEPLVNLDALTYAGNLENLAALEGDARHVFVHGDITDQDLVRRLLSQHRVRAIVHFAAESHVDRSIHGPEAFARTNVLGTLRLLEAARAHWECLPEPDRSAFRFVNVSTDEVYGTLGPDDPPFTETTPYAPNSPYAASKAGADHFVRAFHHTYGLPTITTNCSNNYGPYQFPEKLIPLCLTRALAGEPLPIYGDGRQVRDWLYVGDHTAALRRVLEAGQPGQTYNIGGWNERTNLEVVHTLCRWLDTLAPRADGRSYAEQITFVADRPGHDRRYAIDARKIERELGWRPAETFDTGIEKTVRWYLAHRDWVEHVTSGAYREWLSCHYGASLPAQAR</sequence>
<dbReference type="EC" id="4.2.1.46" evidence="4 7"/>
<evidence type="ECO:0000256" key="3">
    <source>
        <dbReference type="ARBA" id="ARBA00008178"/>
    </source>
</evidence>
<dbReference type="PROSITE" id="PS00061">
    <property type="entry name" value="ADH_SHORT"/>
    <property type="match status" value="1"/>
</dbReference>
<keyword evidence="10" id="KW-1185">Reference proteome</keyword>
<evidence type="ECO:0000313" key="9">
    <source>
        <dbReference type="EMBL" id="CUB04953.1"/>
    </source>
</evidence>
<dbReference type="Gene3D" id="3.40.50.720">
    <property type="entry name" value="NAD(P)-binding Rossmann-like Domain"/>
    <property type="match status" value="1"/>
</dbReference>
<dbReference type="InterPro" id="IPR020904">
    <property type="entry name" value="Sc_DH/Rdtase_CS"/>
</dbReference>
<evidence type="ECO:0000256" key="4">
    <source>
        <dbReference type="ARBA" id="ARBA00011990"/>
    </source>
</evidence>
<dbReference type="Gene3D" id="3.90.25.10">
    <property type="entry name" value="UDP-galactose 4-epimerase, domain 1"/>
    <property type="match status" value="1"/>
</dbReference>
<dbReference type="InterPro" id="IPR016040">
    <property type="entry name" value="NAD(P)-bd_dom"/>
</dbReference>
<protein>
    <recommendedName>
        <fullName evidence="4 7">dTDP-glucose 4,6-dehydratase</fullName>
        <ecNumber evidence="4 7">4.2.1.46</ecNumber>
    </recommendedName>
</protein>
<name>A0A0K6IPC0_9PROT</name>